<feature type="domain" description="DUF3298" evidence="3">
    <location>
        <begin position="173"/>
        <end position="247"/>
    </location>
</feature>
<evidence type="ECO:0000259" key="2">
    <source>
        <dbReference type="Pfam" id="PF07833"/>
    </source>
</evidence>
<dbReference type="Proteomes" id="UP000749471">
    <property type="component" value="Unassembled WGS sequence"/>
</dbReference>
<feature type="domain" description="Copper amine oxidase-like N-terminal" evidence="2">
    <location>
        <begin position="404"/>
        <end position="504"/>
    </location>
</feature>
<dbReference type="InterPro" id="IPR021729">
    <property type="entry name" value="DUF3298"/>
</dbReference>
<keyword evidence="6" id="KW-1185">Reference proteome</keyword>
<dbReference type="RefSeq" id="WP_216517363.1">
    <property type="nucleotide sequence ID" value="NZ_JAHLPM010000003.1"/>
</dbReference>
<gene>
    <name evidence="5" type="ORF">KQI42_04945</name>
</gene>
<dbReference type="InterPro" id="IPR025303">
    <property type="entry name" value="PdaC"/>
</dbReference>
<dbReference type="EMBL" id="JAHLPM010000003">
    <property type="protein sequence ID" value="MBU5437344.1"/>
    <property type="molecule type" value="Genomic_DNA"/>
</dbReference>
<evidence type="ECO:0000259" key="3">
    <source>
        <dbReference type="Pfam" id="PF11738"/>
    </source>
</evidence>
<protein>
    <submittedName>
        <fullName evidence="5">DUF3298 domain-containing protein</fullName>
    </submittedName>
</protein>
<reference evidence="5 6" key="1">
    <citation type="submission" date="2021-06" db="EMBL/GenBank/DDBJ databases">
        <authorList>
            <person name="Sun Q."/>
            <person name="Li D."/>
        </authorList>
    </citation>
    <scope>NUCLEOTIDE SEQUENCE [LARGE SCALE GENOMIC DNA]</scope>
    <source>
        <strain evidence="5 6">MSJ-40</strain>
    </source>
</reference>
<feature type="coiled-coil region" evidence="1">
    <location>
        <begin position="92"/>
        <end position="119"/>
    </location>
</feature>
<evidence type="ECO:0000259" key="4">
    <source>
        <dbReference type="Pfam" id="PF13739"/>
    </source>
</evidence>
<proteinExistence type="predicted"/>
<feature type="domain" description="Deacetylase PdaC" evidence="4">
    <location>
        <begin position="60"/>
        <end position="155"/>
    </location>
</feature>
<organism evidence="5 6">
    <name type="scientific">Tissierella simiarum</name>
    <dbReference type="NCBI Taxonomy" id="2841534"/>
    <lineage>
        <taxon>Bacteria</taxon>
        <taxon>Bacillati</taxon>
        <taxon>Bacillota</taxon>
        <taxon>Tissierellia</taxon>
        <taxon>Tissierellales</taxon>
        <taxon>Tissierellaceae</taxon>
        <taxon>Tissierella</taxon>
    </lineage>
</organism>
<dbReference type="Pfam" id="PF13739">
    <property type="entry name" value="PdaC"/>
    <property type="match status" value="1"/>
</dbReference>
<dbReference type="Pfam" id="PF07833">
    <property type="entry name" value="Cu_amine_oxidN1"/>
    <property type="match status" value="1"/>
</dbReference>
<accession>A0ABS6E3J0</accession>
<sequence>MNGKRIVVYGIVGCLTLGNISYAFADKSKDNYTKKCNEFIPYEFVVGKSDNLKINIEKITYNKDNIKIDMEIPVISGLEDSKYEEQLNYLIKLHAMKAKEEFEKDANELNAEKKKQGHDIRESQFKYGFHVKNTENILSIVIEKYTYLGGANGITENEYYNIDRLANRNLEIKDIFKENSNYKEIINNEIKRQIAKDKDKYFSGDDGFKTITDTQQFYVNDGNLVIAFPKYEIAPGSSGIPQFKISLSSLSDILKNPIPVISKDIYRNNKYNFTFKIAPIWKDKVYVVEKYDIDQYKAKVDFIYKPEYKRTKESNLLSIMVMDNKDYKDLSRRNKESIGFVIAKTEDYVYLAKTYGANPYVKNTKEYNEYRELSSVIDGIDDLFQLVPVQEETKEITNYRWIMVNGKKINLNKDMYKSEKGNLMIPVSKVSKALGYKVKWNPQNNSITLDEGKVSIISIGKNSYGYMKSSLKLEEKAINNCGTAFVPVNYFEDVLKLKVTVDSNGILNISK</sequence>
<dbReference type="Pfam" id="PF11738">
    <property type="entry name" value="DUF3298"/>
    <property type="match status" value="1"/>
</dbReference>
<name>A0ABS6E3J0_9FIRM</name>
<dbReference type="InterPro" id="IPR012854">
    <property type="entry name" value="Cu_amine_oxidase-like_N"/>
</dbReference>
<evidence type="ECO:0000256" key="1">
    <source>
        <dbReference type="SAM" id="Coils"/>
    </source>
</evidence>
<keyword evidence="1" id="KW-0175">Coiled coil</keyword>
<evidence type="ECO:0000313" key="6">
    <source>
        <dbReference type="Proteomes" id="UP000749471"/>
    </source>
</evidence>
<comment type="caution">
    <text evidence="5">The sequence shown here is derived from an EMBL/GenBank/DDBJ whole genome shotgun (WGS) entry which is preliminary data.</text>
</comment>
<evidence type="ECO:0000313" key="5">
    <source>
        <dbReference type="EMBL" id="MBU5437344.1"/>
    </source>
</evidence>